<evidence type="ECO:0000256" key="6">
    <source>
        <dbReference type="ARBA" id="ARBA00022801"/>
    </source>
</evidence>
<dbReference type="GO" id="GO:0004519">
    <property type="term" value="F:endonuclease activity"/>
    <property type="evidence" value="ECO:0007669"/>
    <property type="project" value="UniProtKB-KW"/>
</dbReference>
<name>A0AAW2WSF6_9LAMI</name>
<evidence type="ECO:0000256" key="4">
    <source>
        <dbReference type="ARBA" id="ARBA00022722"/>
    </source>
</evidence>
<dbReference type="InterPro" id="IPR053134">
    <property type="entry name" value="RNA-dir_DNA_polymerase"/>
</dbReference>
<dbReference type="Pfam" id="PF00078">
    <property type="entry name" value="RVT_1"/>
    <property type="match status" value="1"/>
</dbReference>
<dbReference type="Gene3D" id="3.10.10.10">
    <property type="entry name" value="HIV Type 1 Reverse Transcriptase, subunit A, domain 1"/>
    <property type="match status" value="1"/>
</dbReference>
<dbReference type="PROSITE" id="PS50878">
    <property type="entry name" value="RT_POL"/>
    <property type="match status" value="1"/>
</dbReference>
<dbReference type="GO" id="GO:0006508">
    <property type="term" value="P:proteolysis"/>
    <property type="evidence" value="ECO:0007669"/>
    <property type="project" value="UniProtKB-KW"/>
</dbReference>
<organism evidence="9">
    <name type="scientific">Sesamum latifolium</name>
    <dbReference type="NCBI Taxonomy" id="2727402"/>
    <lineage>
        <taxon>Eukaryota</taxon>
        <taxon>Viridiplantae</taxon>
        <taxon>Streptophyta</taxon>
        <taxon>Embryophyta</taxon>
        <taxon>Tracheophyta</taxon>
        <taxon>Spermatophyta</taxon>
        <taxon>Magnoliopsida</taxon>
        <taxon>eudicotyledons</taxon>
        <taxon>Gunneridae</taxon>
        <taxon>Pentapetalae</taxon>
        <taxon>asterids</taxon>
        <taxon>lamiids</taxon>
        <taxon>Lamiales</taxon>
        <taxon>Pedaliaceae</taxon>
        <taxon>Sesamum</taxon>
    </lineage>
</organism>
<keyword evidence="7" id="KW-0695">RNA-directed DNA polymerase</keyword>
<dbReference type="SUPFAM" id="SSF56672">
    <property type="entry name" value="DNA/RNA polymerases"/>
    <property type="match status" value="1"/>
</dbReference>
<sequence length="232" mass="26232">MTNLIVEMLRDGVIQPSTIPFSSPVLLVHKKDGTWRFCVDYRALNAIIVRDRFLIPTVDELLDELHGATVFSKLDLRAGYHQIRVAPEDVHKTAFRTVDGHFEFLVMPFGLTNAPATFQAVMNELFRPFLRFFILVFFYDILIYSKTWELHLSHLRQVLQVLSANRLYAKLSKCHFGVPSVDYLGHIIAADGVRADHLSCVLSLIGSPLIPLLLCVGSTGVSSAIMPLLRRR</sequence>
<comment type="caution">
    <text evidence="9">The sequence shown here is derived from an EMBL/GenBank/DDBJ whole genome shotgun (WGS) entry which is preliminary data.</text>
</comment>
<dbReference type="InterPro" id="IPR043502">
    <property type="entry name" value="DNA/RNA_pol_sf"/>
</dbReference>
<proteinExistence type="predicted"/>
<reference evidence="9" key="2">
    <citation type="journal article" date="2024" name="Plant">
        <title>Genomic evolution and insights into agronomic trait innovations of Sesamum species.</title>
        <authorList>
            <person name="Miao H."/>
            <person name="Wang L."/>
            <person name="Qu L."/>
            <person name="Liu H."/>
            <person name="Sun Y."/>
            <person name="Le M."/>
            <person name="Wang Q."/>
            <person name="Wei S."/>
            <person name="Zheng Y."/>
            <person name="Lin W."/>
            <person name="Duan Y."/>
            <person name="Cao H."/>
            <person name="Xiong S."/>
            <person name="Wang X."/>
            <person name="Wei L."/>
            <person name="Li C."/>
            <person name="Ma Q."/>
            <person name="Ju M."/>
            <person name="Zhao R."/>
            <person name="Li G."/>
            <person name="Mu C."/>
            <person name="Tian Q."/>
            <person name="Mei H."/>
            <person name="Zhang T."/>
            <person name="Gao T."/>
            <person name="Zhang H."/>
        </authorList>
    </citation>
    <scope>NUCLEOTIDE SEQUENCE</scope>
    <source>
        <strain evidence="9">KEN1</strain>
    </source>
</reference>
<evidence type="ECO:0000256" key="1">
    <source>
        <dbReference type="ARBA" id="ARBA00022670"/>
    </source>
</evidence>
<evidence type="ECO:0000256" key="3">
    <source>
        <dbReference type="ARBA" id="ARBA00022695"/>
    </source>
</evidence>
<dbReference type="GO" id="GO:0003964">
    <property type="term" value="F:RNA-directed DNA polymerase activity"/>
    <property type="evidence" value="ECO:0007669"/>
    <property type="project" value="UniProtKB-KW"/>
</dbReference>
<accession>A0AAW2WSF6</accession>
<evidence type="ECO:0000313" key="9">
    <source>
        <dbReference type="EMBL" id="KAL0443611.1"/>
    </source>
</evidence>
<keyword evidence="4" id="KW-0540">Nuclease</keyword>
<keyword evidence="2" id="KW-0808">Transferase</keyword>
<dbReference type="AlphaFoldDB" id="A0AAW2WSF6"/>
<dbReference type="PANTHER" id="PTHR24559">
    <property type="entry name" value="TRANSPOSON TY3-I GAG-POL POLYPROTEIN"/>
    <property type="match status" value="1"/>
</dbReference>
<protein>
    <submittedName>
        <fullName evidence="9">Retrovirus-related Pol polyprotein from transposon.6</fullName>
    </submittedName>
</protein>
<keyword evidence="1" id="KW-0645">Protease</keyword>
<dbReference type="Gene3D" id="3.30.70.270">
    <property type="match status" value="1"/>
</dbReference>
<evidence type="ECO:0000256" key="5">
    <source>
        <dbReference type="ARBA" id="ARBA00022759"/>
    </source>
</evidence>
<dbReference type="GO" id="GO:0008233">
    <property type="term" value="F:peptidase activity"/>
    <property type="evidence" value="ECO:0007669"/>
    <property type="project" value="UniProtKB-KW"/>
</dbReference>
<dbReference type="CDD" id="cd01647">
    <property type="entry name" value="RT_LTR"/>
    <property type="match status" value="1"/>
</dbReference>
<keyword evidence="3" id="KW-0548">Nucleotidyltransferase</keyword>
<dbReference type="PANTHER" id="PTHR24559:SF434">
    <property type="entry name" value="RNA-DIRECTED DNA POLYMERASE HOMOLOG"/>
    <property type="match status" value="1"/>
</dbReference>
<dbReference type="FunFam" id="3.10.10.10:FF:000007">
    <property type="entry name" value="Retrovirus-related Pol polyprotein from transposon 17.6-like Protein"/>
    <property type="match status" value="1"/>
</dbReference>
<dbReference type="InterPro" id="IPR043128">
    <property type="entry name" value="Rev_trsase/Diguanyl_cyclase"/>
</dbReference>
<keyword evidence="5" id="KW-0255">Endonuclease</keyword>
<dbReference type="InterPro" id="IPR000477">
    <property type="entry name" value="RT_dom"/>
</dbReference>
<evidence type="ECO:0000256" key="2">
    <source>
        <dbReference type="ARBA" id="ARBA00022679"/>
    </source>
</evidence>
<feature type="domain" description="Reverse transcriptase" evidence="8">
    <location>
        <begin position="9"/>
        <end position="188"/>
    </location>
</feature>
<dbReference type="EMBL" id="JACGWN010000007">
    <property type="protein sequence ID" value="KAL0443611.1"/>
    <property type="molecule type" value="Genomic_DNA"/>
</dbReference>
<evidence type="ECO:0000256" key="7">
    <source>
        <dbReference type="ARBA" id="ARBA00022918"/>
    </source>
</evidence>
<gene>
    <name evidence="9" type="ORF">Slati_2083800</name>
</gene>
<keyword evidence="6" id="KW-0378">Hydrolase</keyword>
<reference evidence="9" key="1">
    <citation type="submission" date="2020-06" db="EMBL/GenBank/DDBJ databases">
        <authorList>
            <person name="Li T."/>
            <person name="Hu X."/>
            <person name="Zhang T."/>
            <person name="Song X."/>
            <person name="Zhang H."/>
            <person name="Dai N."/>
            <person name="Sheng W."/>
            <person name="Hou X."/>
            <person name="Wei L."/>
        </authorList>
    </citation>
    <scope>NUCLEOTIDE SEQUENCE</scope>
    <source>
        <strain evidence="9">KEN1</strain>
        <tissue evidence="9">Leaf</tissue>
    </source>
</reference>
<evidence type="ECO:0000259" key="8">
    <source>
        <dbReference type="PROSITE" id="PS50878"/>
    </source>
</evidence>